<dbReference type="EMBL" id="NGKU01000001">
    <property type="protein sequence ID" value="OTN75637.1"/>
    <property type="molecule type" value="Genomic_DNA"/>
</dbReference>
<comment type="caution">
    <text evidence="3">The sequence shown here is derived from an EMBL/GenBank/DDBJ whole genome shotgun (WGS) entry which is preliminary data.</text>
</comment>
<dbReference type="STRING" id="1834191.A5886_000712"/>
<evidence type="ECO:0000256" key="1">
    <source>
        <dbReference type="ARBA" id="ARBA00022801"/>
    </source>
</evidence>
<keyword evidence="4" id="KW-1185">Reference proteome</keyword>
<evidence type="ECO:0000313" key="3">
    <source>
        <dbReference type="EMBL" id="OTN75637.1"/>
    </source>
</evidence>
<dbReference type="Proteomes" id="UP000195043">
    <property type="component" value="Unassembled WGS sequence"/>
</dbReference>
<dbReference type="RefSeq" id="WP_086273672.1">
    <property type="nucleotide sequence ID" value="NZ_NGKU01000001.1"/>
</dbReference>
<dbReference type="InterPro" id="IPR015943">
    <property type="entry name" value="WD40/YVTN_repeat-like_dom_sf"/>
</dbReference>
<feature type="domain" description="Peptidase S9 prolyl oligopeptidase catalytic" evidence="2">
    <location>
        <begin position="447"/>
        <end position="635"/>
    </location>
</feature>
<organism evidence="3 4">
    <name type="scientific">Candidatus Enterococcus testudinis</name>
    <dbReference type="NCBI Taxonomy" id="1834191"/>
    <lineage>
        <taxon>Bacteria</taxon>
        <taxon>Bacillati</taxon>
        <taxon>Bacillota</taxon>
        <taxon>Bacilli</taxon>
        <taxon>Lactobacillales</taxon>
        <taxon>Enterococcaceae</taxon>
        <taxon>Enterococcus</taxon>
    </lineage>
</organism>
<dbReference type="SUPFAM" id="SSF82171">
    <property type="entry name" value="DPP6 N-terminal domain-like"/>
    <property type="match status" value="1"/>
</dbReference>
<accession>A0A242A3L7</accession>
<dbReference type="Pfam" id="PF00326">
    <property type="entry name" value="Peptidase_S9"/>
    <property type="match status" value="1"/>
</dbReference>
<reference evidence="3 4" key="1">
    <citation type="submission" date="2017-05" db="EMBL/GenBank/DDBJ databases">
        <title>The Genome Sequence of Enterococcus sp. 8G7_MSG3316.</title>
        <authorList>
            <consortium name="The Broad Institute Genomics Platform"/>
            <consortium name="The Broad Institute Genomic Center for Infectious Diseases"/>
            <person name="Earl A."/>
            <person name="Manson A."/>
            <person name="Schwartman J."/>
            <person name="Gilmore M."/>
            <person name="Abouelleil A."/>
            <person name="Cao P."/>
            <person name="Chapman S."/>
            <person name="Cusick C."/>
            <person name="Shea T."/>
            <person name="Young S."/>
            <person name="Neafsey D."/>
            <person name="Nusbaum C."/>
            <person name="Birren B."/>
        </authorList>
    </citation>
    <scope>NUCLEOTIDE SEQUENCE [LARGE SCALE GENOMIC DNA]</scope>
    <source>
        <strain evidence="3 4">8G7_MSG3316</strain>
    </source>
</reference>
<dbReference type="GO" id="GO:0006508">
    <property type="term" value="P:proteolysis"/>
    <property type="evidence" value="ECO:0007669"/>
    <property type="project" value="InterPro"/>
</dbReference>
<dbReference type="Gene3D" id="3.40.50.1820">
    <property type="entry name" value="alpha/beta hydrolase"/>
    <property type="match status" value="1"/>
</dbReference>
<dbReference type="SUPFAM" id="SSF53474">
    <property type="entry name" value="alpha/beta-Hydrolases"/>
    <property type="match status" value="1"/>
</dbReference>
<dbReference type="GO" id="GO:0004252">
    <property type="term" value="F:serine-type endopeptidase activity"/>
    <property type="evidence" value="ECO:0007669"/>
    <property type="project" value="TreeGrafter"/>
</dbReference>
<dbReference type="Gene3D" id="2.130.10.10">
    <property type="entry name" value="YVTN repeat-like/Quinoprotein amine dehydrogenase"/>
    <property type="match status" value="1"/>
</dbReference>
<proteinExistence type="predicted"/>
<gene>
    <name evidence="3" type="ORF">A5886_000712</name>
</gene>
<protein>
    <recommendedName>
        <fullName evidence="2">Peptidase S9 prolyl oligopeptidase catalytic domain-containing protein</fullName>
    </recommendedName>
</protein>
<dbReference type="InterPro" id="IPR001375">
    <property type="entry name" value="Peptidase_S9_cat"/>
</dbReference>
<name>A0A242A3L7_9ENTE</name>
<evidence type="ECO:0000313" key="4">
    <source>
        <dbReference type="Proteomes" id="UP000195043"/>
    </source>
</evidence>
<sequence length="658" mass="73331">MQKITNASLFDLKSVAQPVVVDEDVFFIETTIDEETNQYQSAILSINTRTNQLRQWGTQGHQHDHLQVSPNQEWLSFVSKDASSETTTLWIMPLSGGKAQAVVSEKGVQHYFWLSDSSAIYYQQTSSAKNKATEGKETEASKEKAALFPEVKSTNKVDYLTDGVGFLNETKSAVYRIAINKKTPELIYTQKDPFQLAAVSEEGAFLYISGEYAPEDEWRYGSMIYQVTTATQSVTSMADYLPNGTYSFAALRGDQLLVLGNDLTYGFVTLDDVYLIDLTKKTAVNLSKGLDKAFGNAIISDFQQKNKGPKFYWLDDQTFLAPVTESGKLTLYQGTVTGQWERLVDLPLDIVDTSQPVAGRVTVSYSTPVIPSRMGVIDLENGTINSIYDPNKETVATQMISQPEAFDYQGADEWQIQGWYVPPIDPVAHHPAILYIHGGPQVCYGETFFHEMQVHAANGYGVIMLNPRGGQGYGQDFVKAILGEYGKKDFEDLMLGVDAVLVDHPEIDPKKVHVVGGSYGGFMTNWIVGHTDRFASAVTQRSISNWLSFYGTSDIGPFFVKYQLLRELDESAALWALSPIAYADQVKTPTLVLHGENDLRCPQEQGQQFYMALKRHGVDTKLMLFPQSSHGLSRNGLPHLRIARINAVSEWLNTHETV</sequence>
<keyword evidence="1" id="KW-0378">Hydrolase</keyword>
<dbReference type="PANTHER" id="PTHR42776">
    <property type="entry name" value="SERINE PEPTIDASE S9 FAMILY MEMBER"/>
    <property type="match status" value="1"/>
</dbReference>
<dbReference type="PANTHER" id="PTHR42776:SF27">
    <property type="entry name" value="DIPEPTIDYL PEPTIDASE FAMILY MEMBER 6"/>
    <property type="match status" value="1"/>
</dbReference>
<dbReference type="AlphaFoldDB" id="A0A242A3L7"/>
<dbReference type="InterPro" id="IPR029058">
    <property type="entry name" value="AB_hydrolase_fold"/>
</dbReference>
<dbReference type="OrthoDB" id="108903at2"/>
<evidence type="ECO:0000259" key="2">
    <source>
        <dbReference type="Pfam" id="PF00326"/>
    </source>
</evidence>